<dbReference type="PROSITE" id="PS51464">
    <property type="entry name" value="SIS"/>
    <property type="match status" value="1"/>
</dbReference>
<dbReference type="GO" id="GO:0003677">
    <property type="term" value="F:DNA binding"/>
    <property type="evidence" value="ECO:0007669"/>
    <property type="project" value="UniProtKB-KW"/>
</dbReference>
<protein>
    <submittedName>
        <fullName evidence="6">Transcriptional regulator, RpiR family</fullName>
    </submittedName>
</protein>
<gene>
    <name evidence="6" type="ORF">REIFOR_03274</name>
</gene>
<dbReference type="RefSeq" id="WP_100258575.1">
    <property type="nucleotide sequence ID" value="NZ_CP011797.1"/>
</dbReference>
<accession>A0A2K8KUG7</accession>
<dbReference type="InterPro" id="IPR046348">
    <property type="entry name" value="SIS_dom_sf"/>
</dbReference>
<feature type="domain" description="SIS" evidence="5">
    <location>
        <begin position="139"/>
        <end position="276"/>
    </location>
</feature>
<dbReference type="Pfam" id="PF01418">
    <property type="entry name" value="HTH_6"/>
    <property type="match status" value="1"/>
</dbReference>
<dbReference type="InterPro" id="IPR001347">
    <property type="entry name" value="SIS_dom"/>
</dbReference>
<sequence>MTNPPAKTLAELKAQITANQTNLSKRLFQVAQYLLDHPNEIAFGTVVVIARDAGVHPSTLVRFASSFGYSGFSEMQNLFKEQLRAEAPSYNDRMRIARESEGDQADANPISLLRQFSAANSSALDQLVTDVDLAQLEKAEQLLNDAQTIYVMGVRRAFVVASYFGYALRHAERRAFLIDGVGGLTQEQASSMGANDVLIAISFHPYGQETQNVARDAFARGIPVVLITDSHLSPLAAQATAVLAVQEASIHGIRSLSASLCVAQALAIGLTDPNRAKA</sequence>
<dbReference type="PANTHER" id="PTHR30514:SF20">
    <property type="entry name" value="TRANSCRIPTIONAL REGULATOR"/>
    <property type="match status" value="1"/>
</dbReference>
<reference evidence="6 7" key="1">
    <citation type="journal article" date="2017" name="Environ. Microbiol.">
        <title>Genomic and physiological analyses of 'Reinekea forsetii' reveal a versatile opportunistic lifestyle during spring algae blooms.</title>
        <authorList>
            <person name="Avci B."/>
            <person name="Hahnke R.L."/>
            <person name="Chafee M."/>
            <person name="Fischer T."/>
            <person name="Gruber-Vodicka H."/>
            <person name="Tegetmeyer H.E."/>
            <person name="Harder J."/>
            <person name="Fuchs B.M."/>
            <person name="Amann R.I."/>
            <person name="Teeling H."/>
        </authorList>
    </citation>
    <scope>NUCLEOTIDE SEQUENCE [LARGE SCALE GENOMIC DNA]</scope>
    <source>
        <strain evidence="6 7">Hel1_31_D35</strain>
    </source>
</reference>
<dbReference type="AlphaFoldDB" id="A0A2K8KUG7"/>
<dbReference type="SUPFAM" id="SSF53697">
    <property type="entry name" value="SIS domain"/>
    <property type="match status" value="1"/>
</dbReference>
<dbReference type="GO" id="GO:0003700">
    <property type="term" value="F:DNA-binding transcription factor activity"/>
    <property type="evidence" value="ECO:0007669"/>
    <property type="project" value="InterPro"/>
</dbReference>
<evidence type="ECO:0000256" key="1">
    <source>
        <dbReference type="ARBA" id="ARBA00023015"/>
    </source>
</evidence>
<organism evidence="6 7">
    <name type="scientific">Reinekea forsetii</name>
    <dbReference type="NCBI Taxonomy" id="1336806"/>
    <lineage>
        <taxon>Bacteria</taxon>
        <taxon>Pseudomonadati</taxon>
        <taxon>Pseudomonadota</taxon>
        <taxon>Gammaproteobacteria</taxon>
        <taxon>Oceanospirillales</taxon>
        <taxon>Saccharospirillaceae</taxon>
        <taxon>Reinekea</taxon>
    </lineage>
</organism>
<dbReference type="OrthoDB" id="9814005at2"/>
<dbReference type="Gene3D" id="1.10.10.10">
    <property type="entry name" value="Winged helix-like DNA-binding domain superfamily/Winged helix DNA-binding domain"/>
    <property type="match status" value="1"/>
</dbReference>
<dbReference type="CDD" id="cd05013">
    <property type="entry name" value="SIS_RpiR"/>
    <property type="match status" value="1"/>
</dbReference>
<dbReference type="Gene3D" id="3.40.50.10490">
    <property type="entry name" value="Glucose-6-phosphate isomerase like protein, domain 1"/>
    <property type="match status" value="1"/>
</dbReference>
<keyword evidence="1" id="KW-0805">Transcription regulation</keyword>
<dbReference type="Pfam" id="PF01380">
    <property type="entry name" value="SIS"/>
    <property type="match status" value="1"/>
</dbReference>
<dbReference type="EMBL" id="CP011797">
    <property type="protein sequence ID" value="ATX78380.1"/>
    <property type="molecule type" value="Genomic_DNA"/>
</dbReference>
<dbReference type="KEGG" id="rfo:REIFOR_03274"/>
<dbReference type="GO" id="GO:1901135">
    <property type="term" value="P:carbohydrate derivative metabolic process"/>
    <property type="evidence" value="ECO:0007669"/>
    <property type="project" value="InterPro"/>
</dbReference>
<evidence type="ECO:0000313" key="6">
    <source>
        <dbReference type="EMBL" id="ATX78380.1"/>
    </source>
</evidence>
<dbReference type="GO" id="GO:0097367">
    <property type="term" value="F:carbohydrate derivative binding"/>
    <property type="evidence" value="ECO:0007669"/>
    <property type="project" value="InterPro"/>
</dbReference>
<evidence type="ECO:0000256" key="3">
    <source>
        <dbReference type="ARBA" id="ARBA00023163"/>
    </source>
</evidence>
<dbReference type="InterPro" id="IPR035472">
    <property type="entry name" value="RpiR-like_SIS"/>
</dbReference>
<proteinExistence type="predicted"/>
<evidence type="ECO:0000259" key="4">
    <source>
        <dbReference type="PROSITE" id="PS51071"/>
    </source>
</evidence>
<dbReference type="SUPFAM" id="SSF46689">
    <property type="entry name" value="Homeodomain-like"/>
    <property type="match status" value="1"/>
</dbReference>
<dbReference type="PANTHER" id="PTHR30514">
    <property type="entry name" value="GLUCOKINASE"/>
    <property type="match status" value="1"/>
</dbReference>
<evidence type="ECO:0000256" key="2">
    <source>
        <dbReference type="ARBA" id="ARBA00023125"/>
    </source>
</evidence>
<evidence type="ECO:0000259" key="5">
    <source>
        <dbReference type="PROSITE" id="PS51464"/>
    </source>
</evidence>
<keyword evidence="3" id="KW-0804">Transcription</keyword>
<dbReference type="InterPro" id="IPR009057">
    <property type="entry name" value="Homeodomain-like_sf"/>
</dbReference>
<dbReference type="PROSITE" id="PS51071">
    <property type="entry name" value="HTH_RPIR"/>
    <property type="match status" value="1"/>
</dbReference>
<evidence type="ECO:0000313" key="7">
    <source>
        <dbReference type="Proteomes" id="UP000229757"/>
    </source>
</evidence>
<dbReference type="InterPro" id="IPR036388">
    <property type="entry name" value="WH-like_DNA-bd_sf"/>
</dbReference>
<dbReference type="InterPro" id="IPR000281">
    <property type="entry name" value="HTH_RpiR"/>
</dbReference>
<dbReference type="InterPro" id="IPR047640">
    <property type="entry name" value="RpiR-like"/>
</dbReference>
<name>A0A2K8KUG7_9GAMM</name>
<dbReference type="Proteomes" id="UP000229757">
    <property type="component" value="Chromosome"/>
</dbReference>
<feature type="domain" description="HTH rpiR-type" evidence="4">
    <location>
        <begin position="10"/>
        <end position="86"/>
    </location>
</feature>
<keyword evidence="2" id="KW-0238">DNA-binding</keyword>
<keyword evidence="7" id="KW-1185">Reference proteome</keyword>